<dbReference type="RefSeq" id="WP_039203750.1">
    <property type="nucleotide sequence ID" value="NZ_CP051206.1"/>
</dbReference>
<dbReference type="Pfam" id="PF07927">
    <property type="entry name" value="HicA_toxin"/>
    <property type="match status" value="1"/>
</dbReference>
<accession>A0A6H2BYZ8</accession>
<evidence type="ECO:0000313" key="1">
    <source>
        <dbReference type="EMBL" id="QJB44792.1"/>
    </source>
</evidence>
<dbReference type="Proteomes" id="UP000502433">
    <property type="component" value="Chromosome"/>
</dbReference>
<proteinExistence type="predicted"/>
<dbReference type="KEGG" id="dfs:HGD76_12060"/>
<dbReference type="GO" id="GO:0003729">
    <property type="term" value="F:mRNA binding"/>
    <property type="evidence" value="ECO:0007669"/>
    <property type="project" value="InterPro"/>
</dbReference>
<sequence length="82" mass="9344">MSQQDKLLAKILSGASDTNISFEQLCQLLIRLGFDERIRGSHHIFTKEGIEEILNLQPKQGKAKAYQVKQVREMLLKYQLGG</sequence>
<gene>
    <name evidence="1" type="ORF">HGD76_12060</name>
</gene>
<dbReference type="InterPro" id="IPR012933">
    <property type="entry name" value="HicA_mRNA_interferase"/>
</dbReference>
<protein>
    <submittedName>
        <fullName evidence="1">Type II toxin-antitoxin system HicA family toxin</fullName>
    </submittedName>
</protein>
<reference evidence="1 2" key="2">
    <citation type="submission" date="2020-04" db="EMBL/GenBank/DDBJ databases">
        <authorList>
            <person name="Fomenkov A."/>
            <person name="Anton B.P."/>
            <person name="Roberts R.J."/>
        </authorList>
    </citation>
    <scope>NUCLEOTIDE SEQUENCE [LARGE SCALE GENOMIC DNA]</scope>
    <source>
        <strain evidence="1 2">CCAP 1403/13f</strain>
    </source>
</reference>
<dbReference type="AlphaFoldDB" id="A0A6H2BYZ8"/>
<evidence type="ECO:0000313" key="2">
    <source>
        <dbReference type="Proteomes" id="UP000502433"/>
    </source>
</evidence>
<reference evidence="1 2" key="1">
    <citation type="submission" date="2020-04" db="EMBL/GenBank/DDBJ databases">
        <title>Genome-Wide Identification of 5-Methylcytosine Sites in Bacterial Genomes By High-Throughput Sequencing of MspJI Restriction Fragments.</title>
        <authorList>
            <person name="Wu V."/>
        </authorList>
    </citation>
    <scope>NUCLEOTIDE SEQUENCE [LARGE SCALE GENOMIC DNA]</scope>
    <source>
        <strain evidence="1 2">CCAP 1403/13f</strain>
    </source>
</reference>
<dbReference type="SUPFAM" id="SSF54786">
    <property type="entry name" value="YcfA/nrd intein domain"/>
    <property type="match status" value="1"/>
</dbReference>
<dbReference type="EMBL" id="CP051206">
    <property type="protein sequence ID" value="QJB44792.1"/>
    <property type="molecule type" value="Genomic_DNA"/>
</dbReference>
<name>A0A6H2BYZ8_DOLFA</name>
<organism evidence="1 2">
    <name type="scientific">Dolichospermum flos-aquae CCAP 1403/13F</name>
    <dbReference type="NCBI Taxonomy" id="315271"/>
    <lineage>
        <taxon>Bacteria</taxon>
        <taxon>Bacillati</taxon>
        <taxon>Cyanobacteriota</taxon>
        <taxon>Cyanophyceae</taxon>
        <taxon>Nostocales</taxon>
        <taxon>Aphanizomenonaceae</taxon>
        <taxon>Dolichospermum</taxon>
    </lineage>
</organism>